<sequence length="160" mass="17898">MSGGSEAFSETAAHSEGLFRLYGPNALRGLTTAQLEALPRHKDDLIDRLSDLSRGEELGLLEALFQWTQDSNWPIFARISDYLVQFPIESVGIVRKILTGQDDSWKAATLEYVVARWPLPVQAMLEDDLIRVASTRDLEGAWTAAADRLDVIEEHTLRDS</sequence>
<reference evidence="1 2" key="1">
    <citation type="submission" date="2017-04" db="EMBL/GenBank/DDBJ databases">
        <authorList>
            <person name="Afonso C.L."/>
            <person name="Miller P.J."/>
            <person name="Scott M.A."/>
            <person name="Spackman E."/>
            <person name="Goraichik I."/>
            <person name="Dimitrov K.M."/>
            <person name="Suarez D.L."/>
            <person name="Swayne D.E."/>
        </authorList>
    </citation>
    <scope>NUCLEOTIDE SEQUENCE [LARGE SCALE GENOMIC DNA]</scope>
    <source>
        <strain evidence="2">XA(T)</strain>
    </source>
</reference>
<evidence type="ECO:0000313" key="2">
    <source>
        <dbReference type="Proteomes" id="UP000192775"/>
    </source>
</evidence>
<evidence type="ECO:0000313" key="1">
    <source>
        <dbReference type="EMBL" id="ARJ05727.1"/>
    </source>
</evidence>
<name>A0A1X9LKT4_9MICO</name>
<protein>
    <submittedName>
        <fullName evidence="1">Uncharacterized protein</fullName>
    </submittedName>
</protein>
<accession>A0A1X9LKT4</accession>
<dbReference type="AlphaFoldDB" id="A0A1X9LKT4"/>
<organism evidence="1 2">
    <name type="scientific">Cnuibacter physcomitrellae</name>
    <dbReference type="NCBI Taxonomy" id="1619308"/>
    <lineage>
        <taxon>Bacteria</taxon>
        <taxon>Bacillati</taxon>
        <taxon>Actinomycetota</taxon>
        <taxon>Actinomycetes</taxon>
        <taxon>Micrococcales</taxon>
        <taxon>Microbacteriaceae</taxon>
        <taxon>Cnuibacter</taxon>
    </lineage>
</organism>
<gene>
    <name evidence="1" type="ORF">B5808_11200</name>
</gene>
<dbReference type="InterPro" id="IPR038692">
    <property type="entry name" value="Cthe_2751_sf"/>
</dbReference>
<dbReference type="RefSeq" id="WP_085019865.1">
    <property type="nucleotide sequence ID" value="NZ_BMHD01000001.1"/>
</dbReference>
<dbReference type="Pfam" id="PF16804">
    <property type="entry name" value="DUF5071"/>
    <property type="match status" value="1"/>
</dbReference>
<dbReference type="Gene3D" id="1.25.40.750">
    <property type="entry name" value="Domain of unknown function DUF5071"/>
    <property type="match status" value="1"/>
</dbReference>
<dbReference type="InterPro" id="IPR031837">
    <property type="entry name" value="DUF5071"/>
</dbReference>
<dbReference type="EMBL" id="CP020715">
    <property type="protein sequence ID" value="ARJ05727.1"/>
    <property type="molecule type" value="Genomic_DNA"/>
</dbReference>
<dbReference type="KEGG" id="cphy:B5808_11200"/>
<proteinExistence type="predicted"/>
<dbReference type="Proteomes" id="UP000192775">
    <property type="component" value="Chromosome"/>
</dbReference>
<keyword evidence="2" id="KW-1185">Reference proteome</keyword>